<keyword evidence="4" id="KW-1035">Host cytoplasm</keyword>
<accession>A0A097NZ43</accession>
<dbReference type="InterPro" id="IPR029053">
    <property type="entry name" value="Viral_coat"/>
</dbReference>
<protein>
    <submittedName>
        <fullName evidence="6">VP1</fullName>
    </submittedName>
</protein>
<dbReference type="InterPro" id="IPR004005">
    <property type="entry name" value="Calicivirus_coat"/>
</dbReference>
<evidence type="ECO:0000259" key="5">
    <source>
        <dbReference type="Pfam" id="PF00915"/>
    </source>
</evidence>
<feature type="domain" description="Calicivirus coat protein" evidence="5">
    <location>
        <begin position="53"/>
        <end position="299"/>
    </location>
</feature>
<dbReference type="GO" id="GO:0030430">
    <property type="term" value="C:host cell cytoplasm"/>
    <property type="evidence" value="ECO:0007669"/>
    <property type="project" value="UniProtKB-SubCell"/>
</dbReference>
<evidence type="ECO:0000313" key="6">
    <source>
        <dbReference type="EMBL" id="AIU36163.1"/>
    </source>
</evidence>
<dbReference type="SUPFAM" id="SSF88633">
    <property type="entry name" value="Positive stranded ssRNA viruses"/>
    <property type="match status" value="1"/>
</dbReference>
<evidence type="ECO:0000256" key="1">
    <source>
        <dbReference type="ARBA" id="ARBA00004192"/>
    </source>
</evidence>
<dbReference type="Pfam" id="PF00915">
    <property type="entry name" value="Calici_coat"/>
    <property type="match status" value="1"/>
</dbReference>
<keyword evidence="3" id="KW-0946">Virion</keyword>
<evidence type="ECO:0000256" key="2">
    <source>
        <dbReference type="ARBA" id="ARBA00004328"/>
    </source>
</evidence>
<comment type="subcellular location">
    <subcellularLocation>
        <location evidence="1">Host cytoplasm</location>
    </subcellularLocation>
    <subcellularLocation>
        <location evidence="2">Virion</location>
    </subcellularLocation>
</comment>
<dbReference type="Gene3D" id="2.60.120.20">
    <property type="match status" value="1"/>
</dbReference>
<reference evidence="6" key="1">
    <citation type="journal article" date="2014" name="MBio">
        <title>Detection of Zoonotic Pathogens and Characterization of Novel Viruses Carried by Commensal Rattus norvegicus in New York City.</title>
        <authorList>
            <person name="Firth C."/>
            <person name="Bhat M."/>
            <person name="Firth M.A."/>
            <person name="Williams S.H."/>
            <person name="Frye M.J."/>
            <person name="Simmonds P."/>
            <person name="Conte J.M."/>
            <person name="Ng J."/>
            <person name="Garcia J."/>
            <person name="Bhuva N.P."/>
            <person name="Lee B."/>
            <person name="Che X."/>
            <person name="Quan P.L."/>
            <person name="Lipkin W.I."/>
        </authorList>
    </citation>
    <scope>NUCLEOTIDE SEQUENCE</scope>
    <source>
        <strain evidence="6">Ro-SaV1/NYC-E48</strain>
    </source>
</reference>
<evidence type="ECO:0000256" key="4">
    <source>
        <dbReference type="ARBA" id="ARBA00023200"/>
    </source>
</evidence>
<proteinExistence type="predicted"/>
<evidence type="ECO:0000256" key="3">
    <source>
        <dbReference type="ARBA" id="ARBA00022844"/>
    </source>
</evidence>
<dbReference type="EMBL" id="KJ950880">
    <property type="protein sequence ID" value="AIU36163.1"/>
    <property type="molecule type" value="Genomic_RNA"/>
</dbReference>
<name>A0A097NZ43_9CALI</name>
<dbReference type="GO" id="GO:0044423">
    <property type="term" value="C:virion component"/>
    <property type="evidence" value="ECO:0007669"/>
    <property type="project" value="UniProtKB-KW"/>
</dbReference>
<sequence>MEGKTSNLAGPRGSAPAPMVELSGTDAMLVDGVQGPTAGPPVQADPTPPNVAAMAAAATAASGSPPDNVGTEVRGTMAIAATFTWPPRGAPGALVGSIVLGPQSNPYLNHLSMMYTGWSGSIVVRVSVSGSGIYAGRLAAAILPPGVRAADVRNPGAYPHALVDARTTTAFTLPVFDVRNVDFHYYNDQMVQSLGIWVFQPLINPFDVAGNTTATVTVETCPGPDFQFMLLRPPGDSTGASDPSDLFPTNLLLARDNRVGLRPTALVGVNTAYQVNHHFDANGETFGWSSVPLGQVAVRVSSSFTQTNTQPGLFFAAVDAPLQNGIPNHWPDFCATANFSGGNSLAAAAGAGGTLISLTGSTDVEQERAATVRFMSAATGGLRPDIEANTLAGWVYNGQSPSVGNNSFAHVDYVETTGRAVNERVANVAGRAYTFSPQGGNNIVLFVVNVPRTIPGVTTIYSSQLESTAMVLADHGAAIPPGSMAVYNITAGANTFQVGLGTDGYLRSGFTAGQVVTLGPDTTFNYSGLYSLSTPLPSPSGNSGRARLAP</sequence>
<organism evidence="6">
    <name type="scientific">Sapovirus 1 rodent/Manhattan/2013</name>
    <dbReference type="NCBI Taxonomy" id="1562071"/>
    <lineage>
        <taxon>Viruses</taxon>
        <taxon>Riboviria</taxon>
        <taxon>Orthornavirae</taxon>
        <taxon>Pisuviricota</taxon>
        <taxon>Pisoniviricetes</taxon>
        <taxon>Picornavirales</taxon>
        <taxon>Caliciviridae</taxon>
        <taxon>Sapovirus</taxon>
    </lineage>
</organism>